<name>A0ABQ9WL13_9EUKA</name>
<gene>
    <name evidence="1" type="ORF">BLNAU_25066</name>
</gene>
<proteinExistence type="predicted"/>
<evidence type="ECO:0000313" key="2">
    <source>
        <dbReference type="Proteomes" id="UP001281761"/>
    </source>
</evidence>
<accession>A0ABQ9WL13</accession>
<dbReference type="EMBL" id="JARBJD010000769">
    <property type="protein sequence ID" value="KAK2940023.1"/>
    <property type="molecule type" value="Genomic_DNA"/>
</dbReference>
<sequence>MSPIRLAKSTSSRGFVGKEGNYPIPVPLSLFFLPLPISTFVSSDSCDVSVCGFSDRIGSTPDTQITFNTNLEHSGELSLSERLTVIGSNNEMTIKETALSETNTALFTIPPVRRSHHCRSCFHRTSNIRVFCNANQARLKCGIAPQPRRASTHPVHSDPDSFRFESPHEHDFFNSINSSNEKAGVILTVLTESTSFLLHNNTFTSCTCSGQANAIFLELVNTTAVQADSFDYLMTDLVFDSPSSNTDTKIKIDVDRRFGERTQQQASTSLLPYLVALEGPVEIDDDGKGFEKCGHFFLFCNSLELGLRRMKEASVDTMKVMERITATTPIEPQCDLCVEGNDELSSLSFSLNGCFINSPKDATPSTLSFSSLAIVIPSESTHQSLFSSLSGTLSFTSCTITGSSPNPIAFSDCSHNRRASLSFTHSKSIVLQSTPLIASSGSITMTNCNFTSISRVDGLGCVLEASSDGEVCVRSSTFSSCQSGGTPTWILLNGKNPNTVRLSNWEGTLSPSSPRPSVLLFIPTDSNDPPFSTDPSNPHSLLYEFYPRDPTMIVVRKNDVSEDHPLCGSSQLPCLTIDKSVGLTKVRTVEIIGEGEISSVMKLDGDLLWIGVTKEGNRSNERGRTVYEQSV</sequence>
<comment type="caution">
    <text evidence="1">The sequence shown here is derived from an EMBL/GenBank/DDBJ whole genome shotgun (WGS) entry which is preliminary data.</text>
</comment>
<organism evidence="1 2">
    <name type="scientific">Blattamonas nauphoetae</name>
    <dbReference type="NCBI Taxonomy" id="2049346"/>
    <lineage>
        <taxon>Eukaryota</taxon>
        <taxon>Metamonada</taxon>
        <taxon>Preaxostyla</taxon>
        <taxon>Oxymonadida</taxon>
        <taxon>Blattamonas</taxon>
    </lineage>
</organism>
<protein>
    <submittedName>
        <fullName evidence="1">Uncharacterized protein</fullName>
    </submittedName>
</protein>
<evidence type="ECO:0000313" key="1">
    <source>
        <dbReference type="EMBL" id="KAK2940023.1"/>
    </source>
</evidence>
<dbReference type="Proteomes" id="UP001281761">
    <property type="component" value="Unassembled WGS sequence"/>
</dbReference>
<reference evidence="1 2" key="1">
    <citation type="journal article" date="2022" name="bioRxiv">
        <title>Genomics of Preaxostyla Flagellates Illuminates Evolutionary Transitions and the Path Towards Mitochondrial Loss.</title>
        <authorList>
            <person name="Novak L.V.F."/>
            <person name="Treitli S.C."/>
            <person name="Pyrih J."/>
            <person name="Halakuc P."/>
            <person name="Pipaliya S.V."/>
            <person name="Vacek V."/>
            <person name="Brzon O."/>
            <person name="Soukal P."/>
            <person name="Eme L."/>
            <person name="Dacks J.B."/>
            <person name="Karnkowska A."/>
            <person name="Elias M."/>
            <person name="Hampl V."/>
        </authorList>
    </citation>
    <scope>NUCLEOTIDE SEQUENCE [LARGE SCALE GENOMIC DNA]</scope>
    <source>
        <strain evidence="1">NAU3</strain>
        <tissue evidence="1">Gut</tissue>
    </source>
</reference>
<keyword evidence="2" id="KW-1185">Reference proteome</keyword>